<feature type="region of interest" description="Disordered" evidence="1">
    <location>
        <begin position="56"/>
        <end position="75"/>
    </location>
</feature>
<evidence type="ECO:0000256" key="2">
    <source>
        <dbReference type="SAM" id="SignalP"/>
    </source>
</evidence>
<sequence>MKKVILVALLAAGLNGFAQEADKKGGADKMLQKMTTELSLTADQQASLKPILEEQSVLKKDSKENPDHADANKVKVKELNKKVKEVLTPAQLEIQKANMQKAKAEGKKEGNE</sequence>
<organism evidence="3 4">
    <name type="scientific">Flavobacterium myungsuense</name>
    <dbReference type="NCBI Taxonomy" id="651823"/>
    <lineage>
        <taxon>Bacteria</taxon>
        <taxon>Pseudomonadati</taxon>
        <taxon>Bacteroidota</taxon>
        <taxon>Flavobacteriia</taxon>
        <taxon>Flavobacteriales</taxon>
        <taxon>Flavobacteriaceae</taxon>
        <taxon>Flavobacterium</taxon>
    </lineage>
</organism>
<comment type="caution">
    <text evidence="3">The sequence shown here is derived from an EMBL/GenBank/DDBJ whole genome shotgun (WGS) entry which is preliminary data.</text>
</comment>
<reference evidence="4" key="1">
    <citation type="journal article" date="2019" name="Int. J. Syst. Evol. Microbiol.">
        <title>The Global Catalogue of Microorganisms (GCM) 10K type strain sequencing project: providing services to taxonomists for standard genome sequencing and annotation.</title>
        <authorList>
            <consortium name="The Broad Institute Genomics Platform"/>
            <consortium name="The Broad Institute Genome Sequencing Center for Infectious Disease"/>
            <person name="Wu L."/>
            <person name="Ma J."/>
        </authorList>
    </citation>
    <scope>NUCLEOTIDE SEQUENCE [LARGE SCALE GENOMIC DNA]</scope>
    <source>
        <strain evidence="4">CECT 7649</strain>
    </source>
</reference>
<feature type="chain" id="PRO_5046833066" evidence="2">
    <location>
        <begin position="21"/>
        <end position="112"/>
    </location>
</feature>
<dbReference type="RefSeq" id="WP_379753857.1">
    <property type="nucleotide sequence ID" value="NZ_JBHSYB010000011.1"/>
</dbReference>
<protein>
    <submittedName>
        <fullName evidence="3">Uncharacterized protein</fullName>
    </submittedName>
</protein>
<keyword evidence="2" id="KW-0732">Signal</keyword>
<dbReference type="Proteomes" id="UP001597051">
    <property type="component" value="Unassembled WGS sequence"/>
</dbReference>
<feature type="signal peptide" evidence="2">
    <location>
        <begin position="1"/>
        <end position="20"/>
    </location>
</feature>
<evidence type="ECO:0000313" key="4">
    <source>
        <dbReference type="Proteomes" id="UP001597051"/>
    </source>
</evidence>
<proteinExistence type="predicted"/>
<dbReference type="EMBL" id="JBHTIZ010000006">
    <property type="protein sequence ID" value="MFD0983386.1"/>
    <property type="molecule type" value="Genomic_DNA"/>
</dbReference>
<accession>A0ABW3IZA7</accession>
<evidence type="ECO:0000313" key="3">
    <source>
        <dbReference type="EMBL" id="MFD0983386.1"/>
    </source>
</evidence>
<keyword evidence="4" id="KW-1185">Reference proteome</keyword>
<gene>
    <name evidence="3" type="ORF">ACFQ0S_02745</name>
</gene>
<name>A0ABW3IZA7_9FLAO</name>
<evidence type="ECO:0000256" key="1">
    <source>
        <dbReference type="SAM" id="MobiDB-lite"/>
    </source>
</evidence>